<evidence type="ECO:0000256" key="4">
    <source>
        <dbReference type="ARBA" id="ARBA00022729"/>
    </source>
</evidence>
<name>A0A212AB93_9RHOB</name>
<comment type="similarity">
    <text evidence="2">Belongs to the bacterial solute-binding protein 7 family.</text>
</comment>
<dbReference type="GO" id="GO:0030288">
    <property type="term" value="C:outer membrane-bounded periplasmic space"/>
    <property type="evidence" value="ECO:0007669"/>
    <property type="project" value="InterPro"/>
</dbReference>
<evidence type="ECO:0000256" key="1">
    <source>
        <dbReference type="ARBA" id="ARBA00004418"/>
    </source>
</evidence>
<dbReference type="GO" id="GO:0055085">
    <property type="term" value="P:transmembrane transport"/>
    <property type="evidence" value="ECO:0007669"/>
    <property type="project" value="InterPro"/>
</dbReference>
<evidence type="ECO:0000256" key="5">
    <source>
        <dbReference type="ARBA" id="ARBA00022764"/>
    </source>
</evidence>
<comment type="subcellular location">
    <subcellularLocation>
        <location evidence="1">Periplasm</location>
    </subcellularLocation>
</comment>
<organism evidence="6 7">
    <name type="scientific">Haematobacter genomosp. 1</name>
    <dbReference type="NCBI Taxonomy" id="366618"/>
    <lineage>
        <taxon>Bacteria</taxon>
        <taxon>Pseudomonadati</taxon>
        <taxon>Pseudomonadota</taxon>
        <taxon>Alphaproteobacteria</taxon>
        <taxon>Rhodobacterales</taxon>
        <taxon>Paracoccaceae</taxon>
        <taxon>Haematobacter</taxon>
    </lineage>
</organism>
<evidence type="ECO:0000313" key="7">
    <source>
        <dbReference type="Proteomes" id="UP000196878"/>
    </source>
</evidence>
<comment type="caution">
    <text evidence="6">The sequence shown here is derived from an EMBL/GenBank/DDBJ whole genome shotgun (WGS) entry which is preliminary data.</text>
</comment>
<dbReference type="Gene3D" id="3.40.190.170">
    <property type="entry name" value="Bacterial extracellular solute-binding protein, family 7"/>
    <property type="match status" value="1"/>
</dbReference>
<dbReference type="AlphaFoldDB" id="A0A212AB93"/>
<dbReference type="OrthoDB" id="8673861at2"/>
<dbReference type="InterPro" id="IPR038404">
    <property type="entry name" value="TRAP_DctP_sf"/>
</dbReference>
<keyword evidence="4" id="KW-0732">Signal</keyword>
<accession>A0A212AB93</accession>
<evidence type="ECO:0000256" key="3">
    <source>
        <dbReference type="ARBA" id="ARBA00022448"/>
    </source>
</evidence>
<dbReference type="Proteomes" id="UP000196878">
    <property type="component" value="Unassembled WGS sequence"/>
</dbReference>
<dbReference type="NCBIfam" id="NF037995">
    <property type="entry name" value="TRAP_S1"/>
    <property type="match status" value="1"/>
</dbReference>
<dbReference type="Pfam" id="PF03480">
    <property type="entry name" value="DctP"/>
    <property type="match status" value="1"/>
</dbReference>
<reference evidence="6 7" key="1">
    <citation type="submission" date="2016-12" db="EMBL/GenBank/DDBJ databases">
        <title>Comparison of Traditional DNA-DNA Hybridization with In Silico Genomic Analysis.</title>
        <authorList>
            <person name="Nicholson A.C."/>
            <person name="Humrighouse B.W."/>
            <person name="Graziano J."/>
            <person name="Lasker B."/>
            <person name="Whitney A.M."/>
            <person name="Mcquiston J.R."/>
        </authorList>
    </citation>
    <scope>NUCLEOTIDE SEQUENCE [LARGE SCALE GENOMIC DNA]</scope>
    <source>
        <strain evidence="6 7">H2240</strain>
    </source>
</reference>
<dbReference type="PANTHER" id="PTHR33376:SF4">
    <property type="entry name" value="SIALIC ACID-BINDING PERIPLASMIC PROTEIN SIAP"/>
    <property type="match status" value="1"/>
</dbReference>
<dbReference type="RefSeq" id="WP_088215421.1">
    <property type="nucleotide sequence ID" value="NZ_NIPW01000015.1"/>
</dbReference>
<sequence length="337" mass="36114">MFTSPQPASRRAFLKTGSAAVLGLLATPALVRRAEAALPVTVASLMAPDKPETLIWNHIASTVEAKLPGSFRFNIVPNAALGAEREVAQAAKLGSVQASLSTISVISGWVPEAQIFDLPFLFRDAAHLKAAGEGEVGEDIRAKLADQGFVVPAYINYGARHLLTRSPITDPSGLKGLNMRVIQSPLHTELWKAYGANPIGIPIAETYNALQTGVADAMDLTKSAYAGFKLYEVVPCLTETAHVWAGGVIYFAQPFWRRLNDEQKQVLTEAAVEGADYFNGLMVADEETSMALATAGGAQVFQPTDLEAWVAGARPVWDRIAPNVGGAERIEQIRSMS</sequence>
<keyword evidence="5" id="KW-0574">Periplasm</keyword>
<proteinExistence type="inferred from homology"/>
<evidence type="ECO:0000313" key="6">
    <source>
        <dbReference type="EMBL" id="OWJ77872.1"/>
    </source>
</evidence>
<dbReference type="InterPro" id="IPR004682">
    <property type="entry name" value="TRAP_DctP"/>
</dbReference>
<dbReference type="PIRSF" id="PIRSF006470">
    <property type="entry name" value="DctB"/>
    <property type="match status" value="1"/>
</dbReference>
<dbReference type="CDD" id="cd13603">
    <property type="entry name" value="PBP2_TRAP_Siap_TeaA_like"/>
    <property type="match status" value="1"/>
</dbReference>
<protein>
    <submittedName>
        <fullName evidence="6">ABC transporter substrate-binding protein</fullName>
    </submittedName>
</protein>
<evidence type="ECO:0000256" key="2">
    <source>
        <dbReference type="ARBA" id="ARBA00009023"/>
    </source>
</evidence>
<dbReference type="PANTHER" id="PTHR33376">
    <property type="match status" value="1"/>
</dbReference>
<dbReference type="PROSITE" id="PS51318">
    <property type="entry name" value="TAT"/>
    <property type="match status" value="1"/>
</dbReference>
<keyword evidence="7" id="KW-1185">Reference proteome</keyword>
<gene>
    <name evidence="6" type="ORF">CDV49_10130</name>
</gene>
<keyword evidence="3" id="KW-0813">Transport</keyword>
<dbReference type="EMBL" id="NIPW01000015">
    <property type="protein sequence ID" value="OWJ77872.1"/>
    <property type="molecule type" value="Genomic_DNA"/>
</dbReference>
<dbReference type="InterPro" id="IPR018389">
    <property type="entry name" value="DctP_fam"/>
</dbReference>
<dbReference type="InterPro" id="IPR006311">
    <property type="entry name" value="TAT_signal"/>
</dbReference>